<accession>A0AAE0I7E2</accession>
<dbReference type="EMBL" id="JAUEPO010000006">
    <property type="protein sequence ID" value="KAK3319993.1"/>
    <property type="molecule type" value="Genomic_DNA"/>
</dbReference>
<feature type="chain" id="PRO_5042060579" evidence="1">
    <location>
        <begin position="29"/>
        <end position="148"/>
    </location>
</feature>
<sequence>MRLTTLALSASAAAGLSLNITAIGAAKGESTVECWQFGPFASSTTPGTIGALNLFMGDMANATYTVLPPRFDGGWHVAPARHTGLIHITLPNGTDEAWIHGGKHGLIIAADTREVSAHGHRTQYPGNAATIALQVPLRDDAAFRVYGK</sequence>
<organism evidence="2 3">
    <name type="scientific">Cercophora scortea</name>
    <dbReference type="NCBI Taxonomy" id="314031"/>
    <lineage>
        <taxon>Eukaryota</taxon>
        <taxon>Fungi</taxon>
        <taxon>Dikarya</taxon>
        <taxon>Ascomycota</taxon>
        <taxon>Pezizomycotina</taxon>
        <taxon>Sordariomycetes</taxon>
        <taxon>Sordariomycetidae</taxon>
        <taxon>Sordariales</taxon>
        <taxon>Lasiosphaeriaceae</taxon>
        <taxon>Cercophora</taxon>
    </lineage>
</organism>
<comment type="caution">
    <text evidence="2">The sequence shown here is derived from an EMBL/GenBank/DDBJ whole genome shotgun (WGS) entry which is preliminary data.</text>
</comment>
<proteinExistence type="predicted"/>
<protein>
    <submittedName>
        <fullName evidence="2">Uncharacterized protein</fullName>
    </submittedName>
</protein>
<reference evidence="2" key="2">
    <citation type="submission" date="2023-06" db="EMBL/GenBank/DDBJ databases">
        <authorList>
            <consortium name="Lawrence Berkeley National Laboratory"/>
            <person name="Haridas S."/>
            <person name="Hensen N."/>
            <person name="Bonometti L."/>
            <person name="Westerberg I."/>
            <person name="Brannstrom I.O."/>
            <person name="Guillou S."/>
            <person name="Cros-Aarteil S."/>
            <person name="Calhoun S."/>
            <person name="Kuo A."/>
            <person name="Mondo S."/>
            <person name="Pangilinan J."/>
            <person name="Riley R."/>
            <person name="Labutti K."/>
            <person name="Andreopoulos B."/>
            <person name="Lipzen A."/>
            <person name="Chen C."/>
            <person name="Yanf M."/>
            <person name="Daum C."/>
            <person name="Ng V."/>
            <person name="Clum A."/>
            <person name="Steindorff A."/>
            <person name="Ohm R."/>
            <person name="Martin F."/>
            <person name="Silar P."/>
            <person name="Natvig D."/>
            <person name="Lalanne C."/>
            <person name="Gautier V."/>
            <person name="Ament-Velasquez S.L."/>
            <person name="Kruys A."/>
            <person name="Hutchinson M.I."/>
            <person name="Powell A.J."/>
            <person name="Barry K."/>
            <person name="Miller A.N."/>
            <person name="Grigoriev I.V."/>
            <person name="Debuchy R."/>
            <person name="Gladieux P."/>
            <person name="Thoren M.H."/>
            <person name="Johannesson H."/>
        </authorList>
    </citation>
    <scope>NUCLEOTIDE SEQUENCE</scope>
    <source>
        <strain evidence="2">SMH4131-1</strain>
    </source>
</reference>
<keyword evidence="3" id="KW-1185">Reference proteome</keyword>
<reference evidence="2" key="1">
    <citation type="journal article" date="2023" name="Mol. Phylogenet. Evol.">
        <title>Genome-scale phylogeny and comparative genomics of the fungal order Sordariales.</title>
        <authorList>
            <person name="Hensen N."/>
            <person name="Bonometti L."/>
            <person name="Westerberg I."/>
            <person name="Brannstrom I.O."/>
            <person name="Guillou S."/>
            <person name="Cros-Aarteil S."/>
            <person name="Calhoun S."/>
            <person name="Haridas S."/>
            <person name="Kuo A."/>
            <person name="Mondo S."/>
            <person name="Pangilinan J."/>
            <person name="Riley R."/>
            <person name="LaButti K."/>
            <person name="Andreopoulos B."/>
            <person name="Lipzen A."/>
            <person name="Chen C."/>
            <person name="Yan M."/>
            <person name="Daum C."/>
            <person name="Ng V."/>
            <person name="Clum A."/>
            <person name="Steindorff A."/>
            <person name="Ohm R.A."/>
            <person name="Martin F."/>
            <person name="Silar P."/>
            <person name="Natvig D.O."/>
            <person name="Lalanne C."/>
            <person name="Gautier V."/>
            <person name="Ament-Velasquez S.L."/>
            <person name="Kruys A."/>
            <person name="Hutchinson M.I."/>
            <person name="Powell A.J."/>
            <person name="Barry K."/>
            <person name="Miller A.N."/>
            <person name="Grigoriev I.V."/>
            <person name="Debuchy R."/>
            <person name="Gladieux P."/>
            <person name="Hiltunen Thoren M."/>
            <person name="Johannesson H."/>
        </authorList>
    </citation>
    <scope>NUCLEOTIDE SEQUENCE</scope>
    <source>
        <strain evidence="2">SMH4131-1</strain>
    </source>
</reference>
<evidence type="ECO:0000313" key="3">
    <source>
        <dbReference type="Proteomes" id="UP001286456"/>
    </source>
</evidence>
<gene>
    <name evidence="2" type="ORF">B0T19DRAFT_404524</name>
</gene>
<dbReference type="Proteomes" id="UP001286456">
    <property type="component" value="Unassembled WGS sequence"/>
</dbReference>
<dbReference type="AlphaFoldDB" id="A0AAE0I7E2"/>
<keyword evidence="1" id="KW-0732">Signal</keyword>
<evidence type="ECO:0000256" key="1">
    <source>
        <dbReference type="SAM" id="SignalP"/>
    </source>
</evidence>
<name>A0AAE0I7E2_9PEZI</name>
<evidence type="ECO:0000313" key="2">
    <source>
        <dbReference type="EMBL" id="KAK3319993.1"/>
    </source>
</evidence>
<feature type="signal peptide" evidence="1">
    <location>
        <begin position="1"/>
        <end position="28"/>
    </location>
</feature>